<dbReference type="AlphaFoldDB" id="A0A1L8SW00"/>
<protein>
    <recommendedName>
        <fullName evidence="2">UspA domain-containing protein</fullName>
    </recommendedName>
</protein>
<proteinExistence type="inferred from homology"/>
<keyword evidence="4" id="KW-1185">Reference proteome</keyword>
<dbReference type="InterPro" id="IPR014729">
    <property type="entry name" value="Rossmann-like_a/b/a_fold"/>
</dbReference>
<gene>
    <name evidence="3" type="ORF">RV00_GL002287</name>
</gene>
<evidence type="ECO:0000313" key="4">
    <source>
        <dbReference type="Proteomes" id="UP000183700"/>
    </source>
</evidence>
<evidence type="ECO:0000259" key="2">
    <source>
        <dbReference type="Pfam" id="PF00582"/>
    </source>
</evidence>
<comment type="similarity">
    <text evidence="1">Belongs to the universal stress protein A family.</text>
</comment>
<dbReference type="SUPFAM" id="SSF52402">
    <property type="entry name" value="Adenine nucleotide alpha hydrolases-like"/>
    <property type="match status" value="1"/>
</dbReference>
<sequence>MKERYDNILVAIDGSPQAHQAMMEAVEAARRNNARLYLAQIVNDSGLLVNSATPVSQIISEEKKAACEALEREAAAIDYYNKQIITAVGNPKRLIAFDLPKTYKIDLIYMGATGKGALERILVGSTTTYVVNNALCNVMVVK</sequence>
<dbReference type="InterPro" id="IPR006015">
    <property type="entry name" value="Universal_stress_UspA"/>
</dbReference>
<evidence type="ECO:0000256" key="1">
    <source>
        <dbReference type="ARBA" id="ARBA00008791"/>
    </source>
</evidence>
<dbReference type="PANTHER" id="PTHR46268:SF6">
    <property type="entry name" value="UNIVERSAL STRESS PROTEIN UP12"/>
    <property type="match status" value="1"/>
</dbReference>
<dbReference type="EMBL" id="JXKM01000004">
    <property type="protein sequence ID" value="OJG36143.1"/>
    <property type="molecule type" value="Genomic_DNA"/>
</dbReference>
<dbReference type="RefSeq" id="WP_071862087.1">
    <property type="nucleotide sequence ID" value="NZ_CAURXW010000002.1"/>
</dbReference>
<dbReference type="OrthoDB" id="9788959at2"/>
<dbReference type="PANTHER" id="PTHR46268">
    <property type="entry name" value="STRESS RESPONSE PROTEIN NHAX"/>
    <property type="match status" value="1"/>
</dbReference>
<dbReference type="Proteomes" id="UP000183700">
    <property type="component" value="Unassembled WGS sequence"/>
</dbReference>
<name>A0A1L8SW00_9ENTE</name>
<dbReference type="STRING" id="319970.RV00_GL002287"/>
<dbReference type="InterPro" id="IPR006016">
    <property type="entry name" value="UspA"/>
</dbReference>
<feature type="domain" description="UspA" evidence="2">
    <location>
        <begin position="5"/>
        <end position="142"/>
    </location>
</feature>
<dbReference type="CDD" id="cd00293">
    <property type="entry name" value="USP-like"/>
    <property type="match status" value="1"/>
</dbReference>
<accession>A0A1L8SW00</accession>
<reference evidence="3 4" key="1">
    <citation type="submission" date="2014-12" db="EMBL/GenBank/DDBJ databases">
        <title>Draft genome sequences of 29 type strains of Enterococci.</title>
        <authorList>
            <person name="Zhong Z."/>
            <person name="Sun Z."/>
            <person name="Liu W."/>
            <person name="Zhang W."/>
            <person name="Zhang H."/>
        </authorList>
    </citation>
    <scope>NUCLEOTIDE SEQUENCE [LARGE SCALE GENOMIC DNA]</scope>
    <source>
        <strain evidence="3 4">DSM 22802</strain>
    </source>
</reference>
<organism evidence="3 4">
    <name type="scientific">Enterococcus devriesei</name>
    <dbReference type="NCBI Taxonomy" id="319970"/>
    <lineage>
        <taxon>Bacteria</taxon>
        <taxon>Bacillati</taxon>
        <taxon>Bacillota</taxon>
        <taxon>Bacilli</taxon>
        <taxon>Lactobacillales</taxon>
        <taxon>Enterococcaceae</taxon>
        <taxon>Enterococcus</taxon>
    </lineage>
</organism>
<dbReference type="Pfam" id="PF00582">
    <property type="entry name" value="Usp"/>
    <property type="match status" value="1"/>
</dbReference>
<dbReference type="Gene3D" id="3.40.50.620">
    <property type="entry name" value="HUPs"/>
    <property type="match status" value="1"/>
</dbReference>
<comment type="caution">
    <text evidence="3">The sequence shown here is derived from an EMBL/GenBank/DDBJ whole genome shotgun (WGS) entry which is preliminary data.</text>
</comment>
<evidence type="ECO:0000313" key="3">
    <source>
        <dbReference type="EMBL" id="OJG36143.1"/>
    </source>
</evidence>
<dbReference type="PRINTS" id="PR01438">
    <property type="entry name" value="UNVRSLSTRESS"/>
</dbReference>